<evidence type="ECO:0000313" key="1">
    <source>
        <dbReference type="EMBL" id="UUY02209.1"/>
    </source>
</evidence>
<proteinExistence type="predicted"/>
<evidence type="ECO:0000313" key="2">
    <source>
        <dbReference type="Proteomes" id="UP001058860"/>
    </source>
</evidence>
<dbReference type="Proteomes" id="UP001058860">
    <property type="component" value="Chromosome"/>
</dbReference>
<dbReference type="RefSeq" id="WP_353862742.1">
    <property type="nucleotide sequence ID" value="NZ_CP088295.1"/>
</dbReference>
<organism evidence="1 2">
    <name type="scientific">Svornostia abyssi</name>
    <dbReference type="NCBI Taxonomy" id="2898438"/>
    <lineage>
        <taxon>Bacteria</taxon>
        <taxon>Bacillati</taxon>
        <taxon>Actinomycetota</taxon>
        <taxon>Thermoleophilia</taxon>
        <taxon>Solirubrobacterales</taxon>
        <taxon>Baekduiaceae</taxon>
        <taxon>Svornostia</taxon>
    </lineage>
</organism>
<sequence>MLAWGAYWDRAGEARIRTASGRLLPIRVVSRDLQEDTAPVALAYGQGVVAWNDRDPGVTHVRFARANGVGAFGLPEHALTAREIGGSRAPQLFAVPSGLVLVGPGDRISRSP</sequence>
<accession>A0ABY5PC15</accession>
<reference evidence="2" key="1">
    <citation type="submission" date="2021-11" db="EMBL/GenBank/DDBJ databases">
        <title>Cultivation dependent microbiological survey of springs from the worlds oldest radium mine currently devoted to the extraction of radon-saturated water.</title>
        <authorList>
            <person name="Kapinusova G."/>
            <person name="Smrhova T."/>
            <person name="Strejcek M."/>
            <person name="Suman J."/>
            <person name="Jani K."/>
            <person name="Pajer P."/>
            <person name="Uhlik O."/>
        </authorList>
    </citation>
    <scope>NUCLEOTIDE SEQUENCE [LARGE SCALE GENOMIC DNA]</scope>
    <source>
        <strain evidence="2">J379</strain>
    </source>
</reference>
<protein>
    <submittedName>
        <fullName evidence="1">Uncharacterized protein</fullName>
    </submittedName>
</protein>
<name>A0ABY5PC15_9ACTN</name>
<keyword evidence="2" id="KW-1185">Reference proteome</keyword>
<dbReference type="EMBL" id="CP088295">
    <property type="protein sequence ID" value="UUY02209.1"/>
    <property type="molecule type" value="Genomic_DNA"/>
</dbReference>
<gene>
    <name evidence="1" type="ORF">LRS13_15985</name>
</gene>